<proteinExistence type="predicted"/>
<gene>
    <name evidence="1" type="ORF">LMG28614_00715</name>
</gene>
<dbReference type="GO" id="GO:0005198">
    <property type="term" value="F:structural molecule activity"/>
    <property type="evidence" value="ECO:0007669"/>
    <property type="project" value="InterPro"/>
</dbReference>
<reference evidence="1 2" key="1">
    <citation type="submission" date="2020-04" db="EMBL/GenBank/DDBJ databases">
        <authorList>
            <person name="De Canck E."/>
        </authorList>
    </citation>
    <scope>NUCLEOTIDE SEQUENCE [LARGE SCALE GENOMIC DNA]</scope>
    <source>
        <strain evidence="1 2">LMG 28614</strain>
    </source>
</reference>
<dbReference type="RefSeq" id="WP_175148169.1">
    <property type="nucleotide sequence ID" value="NZ_CADIKK010000002.1"/>
</dbReference>
<organism evidence="1 2">
    <name type="scientific">Paraburkholderia ultramafica</name>
    <dbReference type="NCBI Taxonomy" id="1544867"/>
    <lineage>
        <taxon>Bacteria</taxon>
        <taxon>Pseudomonadati</taxon>
        <taxon>Pseudomonadota</taxon>
        <taxon>Betaproteobacteria</taxon>
        <taxon>Burkholderiales</taxon>
        <taxon>Burkholderiaceae</taxon>
        <taxon>Paraburkholderia</taxon>
    </lineage>
</organism>
<keyword evidence="2" id="KW-1185">Reference proteome</keyword>
<dbReference type="Proteomes" id="UP000494365">
    <property type="component" value="Unassembled WGS sequence"/>
</dbReference>
<evidence type="ECO:0008006" key="3">
    <source>
        <dbReference type="Google" id="ProtNLM"/>
    </source>
</evidence>
<dbReference type="EMBL" id="CADIKK010000002">
    <property type="protein sequence ID" value="CAB3778752.1"/>
    <property type="molecule type" value="Genomic_DNA"/>
</dbReference>
<dbReference type="InterPro" id="IPR010667">
    <property type="entry name" value="Phage_T4_Gp19"/>
</dbReference>
<dbReference type="Pfam" id="PF06841">
    <property type="entry name" value="Phage_T4_gp19"/>
    <property type="match status" value="1"/>
</dbReference>
<evidence type="ECO:0000313" key="1">
    <source>
        <dbReference type="EMBL" id="CAB3778752.1"/>
    </source>
</evidence>
<dbReference type="InterPro" id="IPR011747">
    <property type="entry name" value="CHP02241"/>
</dbReference>
<evidence type="ECO:0000313" key="2">
    <source>
        <dbReference type="Proteomes" id="UP000494365"/>
    </source>
</evidence>
<sequence>MPPVFRPDPYAGHQFEVVITGISTNGADVKGSFSECSGLDIVMDPIEYRNGSEDFTVRKIPGLKKFTNITLKRGIIGDLTFWNWILEGMNGKVHRTEGAIILLDEAKNEVMRWQFKRGWPTKCTGPSLNAKNNEIAMESLEIAHEGLSIDGQAG</sequence>
<dbReference type="PANTHER" id="PTHR38009">
    <property type="entry name" value="CONSERVED HYPOTHETICAL PHAGE TAIL PROTEIN"/>
    <property type="match status" value="1"/>
</dbReference>
<dbReference type="AlphaFoldDB" id="A0A6S7B3T5"/>
<dbReference type="PANTHER" id="PTHR38009:SF1">
    <property type="entry name" value="CONSERVED HYPOTHETICAL PHAGE TAIL PROTEIN"/>
    <property type="match status" value="1"/>
</dbReference>
<name>A0A6S7B3T5_9BURK</name>
<dbReference type="NCBIfam" id="TIGR02241">
    <property type="entry name" value="conserved hypothetical phage tail region protein"/>
    <property type="match status" value="1"/>
</dbReference>
<accession>A0A6S7B3T5</accession>
<protein>
    <recommendedName>
        <fullName evidence="3">Phage tail protein</fullName>
    </recommendedName>
</protein>